<gene>
    <name evidence="1" type="ORF">E6C50_07680</name>
</gene>
<protein>
    <submittedName>
        <fullName evidence="1">Uncharacterized protein</fullName>
    </submittedName>
</protein>
<dbReference type="Proteomes" id="UP000307507">
    <property type="component" value="Unassembled WGS sequence"/>
</dbReference>
<organism evidence="1 2">
    <name type="scientific">Flavobacterium supellecticarium</name>
    <dbReference type="NCBI Taxonomy" id="2565924"/>
    <lineage>
        <taxon>Bacteria</taxon>
        <taxon>Pseudomonadati</taxon>
        <taxon>Bacteroidota</taxon>
        <taxon>Flavobacteriia</taxon>
        <taxon>Flavobacteriales</taxon>
        <taxon>Flavobacteriaceae</taxon>
        <taxon>Flavobacterium</taxon>
    </lineage>
</organism>
<evidence type="ECO:0000313" key="1">
    <source>
        <dbReference type="EMBL" id="THF51635.1"/>
    </source>
</evidence>
<name>A0A4S4A078_9FLAO</name>
<proteinExistence type="predicted"/>
<accession>A0A4S4A078</accession>
<dbReference type="AlphaFoldDB" id="A0A4S4A078"/>
<keyword evidence="2" id="KW-1185">Reference proteome</keyword>
<dbReference type="OrthoDB" id="1440507at2"/>
<reference evidence="1 2" key="1">
    <citation type="submission" date="2019-04" db="EMBL/GenBank/DDBJ databases">
        <title>Flavobacterium sp. nov. isolated from construction timber.</title>
        <authorList>
            <person name="Lin S.-Y."/>
            <person name="Chang C.-T."/>
            <person name="Young C.-C."/>
        </authorList>
    </citation>
    <scope>NUCLEOTIDE SEQUENCE [LARGE SCALE GENOMIC DNA]</scope>
    <source>
        <strain evidence="1 2">CC-CTC003</strain>
    </source>
</reference>
<dbReference type="EMBL" id="SSNZ01000002">
    <property type="protein sequence ID" value="THF51635.1"/>
    <property type="molecule type" value="Genomic_DNA"/>
</dbReference>
<sequence length="139" mass="15367">MNTMVKPTQLISFEKGKELNKNYNEKRGALVTERSGLEDANAFWFSIEELERYIAYVKENAVEKGYMVDGIRIYLGVYPETEEKNAGYTTVFLTPTGTIIDEQGGRGGASLQGNALDITTIEPLNFGSMGNPPKLNYGG</sequence>
<comment type="caution">
    <text evidence="1">The sequence shown here is derived from an EMBL/GenBank/DDBJ whole genome shotgun (WGS) entry which is preliminary data.</text>
</comment>
<evidence type="ECO:0000313" key="2">
    <source>
        <dbReference type="Proteomes" id="UP000307507"/>
    </source>
</evidence>